<gene>
    <name evidence="2" type="ORF">AQUCO_00300379v1</name>
</gene>
<dbReference type="Proteomes" id="UP000230069">
    <property type="component" value="Unassembled WGS sequence"/>
</dbReference>
<dbReference type="AlphaFoldDB" id="A0A2G5EYK7"/>
<keyword evidence="1" id="KW-0472">Membrane</keyword>
<evidence type="ECO:0000313" key="3">
    <source>
        <dbReference type="Proteomes" id="UP000230069"/>
    </source>
</evidence>
<organism evidence="2 3">
    <name type="scientific">Aquilegia coerulea</name>
    <name type="common">Rocky mountain columbine</name>
    <dbReference type="NCBI Taxonomy" id="218851"/>
    <lineage>
        <taxon>Eukaryota</taxon>
        <taxon>Viridiplantae</taxon>
        <taxon>Streptophyta</taxon>
        <taxon>Embryophyta</taxon>
        <taxon>Tracheophyta</taxon>
        <taxon>Spermatophyta</taxon>
        <taxon>Magnoliopsida</taxon>
        <taxon>Ranunculales</taxon>
        <taxon>Ranunculaceae</taxon>
        <taxon>Thalictroideae</taxon>
        <taxon>Aquilegia</taxon>
    </lineage>
</organism>
<dbReference type="EMBL" id="KZ305020">
    <property type="protein sequence ID" value="PIA60809.1"/>
    <property type="molecule type" value="Genomic_DNA"/>
</dbReference>
<reference evidence="2 3" key="1">
    <citation type="submission" date="2017-09" db="EMBL/GenBank/DDBJ databases">
        <title>WGS assembly of Aquilegia coerulea Goldsmith.</title>
        <authorList>
            <person name="Hodges S."/>
            <person name="Kramer E."/>
            <person name="Nordborg M."/>
            <person name="Tomkins J."/>
            <person name="Borevitz J."/>
            <person name="Derieg N."/>
            <person name="Yan J."/>
            <person name="Mihaltcheva S."/>
            <person name="Hayes R.D."/>
            <person name="Rokhsar D."/>
        </authorList>
    </citation>
    <scope>NUCLEOTIDE SEQUENCE [LARGE SCALE GENOMIC DNA]</scope>
    <source>
        <strain evidence="3">cv. Goldsmith</strain>
    </source>
</reference>
<keyword evidence="1" id="KW-1133">Transmembrane helix</keyword>
<accession>A0A2G5EYK7</accession>
<proteinExistence type="predicted"/>
<dbReference type="InParanoid" id="A0A2G5EYK7"/>
<protein>
    <submittedName>
        <fullName evidence="2">Uncharacterized protein</fullName>
    </submittedName>
</protein>
<keyword evidence="1" id="KW-0812">Transmembrane</keyword>
<evidence type="ECO:0000313" key="2">
    <source>
        <dbReference type="EMBL" id="PIA60809.1"/>
    </source>
</evidence>
<feature type="transmembrane region" description="Helical" evidence="1">
    <location>
        <begin position="42"/>
        <end position="67"/>
    </location>
</feature>
<name>A0A2G5EYK7_AQUCA</name>
<keyword evidence="3" id="KW-1185">Reference proteome</keyword>
<sequence>MFFMILPAPSVLVTNATRYTIRMSNTILVTLSISSSQPRSDLFTSLLTLTSYYLSLVSTAALLNLFVG</sequence>
<evidence type="ECO:0000256" key="1">
    <source>
        <dbReference type="SAM" id="Phobius"/>
    </source>
</evidence>